<evidence type="ECO:0000256" key="1">
    <source>
        <dbReference type="SAM" id="MobiDB-lite"/>
    </source>
</evidence>
<evidence type="ECO:0000313" key="3">
    <source>
        <dbReference type="Proteomes" id="UP000789375"/>
    </source>
</evidence>
<organism evidence="2 3">
    <name type="scientific">Funneliformis mosseae</name>
    <name type="common">Endomycorrhizal fungus</name>
    <name type="synonym">Glomus mosseae</name>
    <dbReference type="NCBI Taxonomy" id="27381"/>
    <lineage>
        <taxon>Eukaryota</taxon>
        <taxon>Fungi</taxon>
        <taxon>Fungi incertae sedis</taxon>
        <taxon>Mucoromycota</taxon>
        <taxon>Glomeromycotina</taxon>
        <taxon>Glomeromycetes</taxon>
        <taxon>Glomerales</taxon>
        <taxon>Glomeraceae</taxon>
        <taxon>Funneliformis</taxon>
    </lineage>
</organism>
<protein>
    <submittedName>
        <fullName evidence="2">6888_t:CDS:1</fullName>
    </submittedName>
</protein>
<dbReference type="EMBL" id="CAJVPP010003839">
    <property type="protein sequence ID" value="CAG8638388.1"/>
    <property type="molecule type" value="Genomic_DNA"/>
</dbReference>
<reference evidence="2" key="1">
    <citation type="submission" date="2021-06" db="EMBL/GenBank/DDBJ databases">
        <authorList>
            <person name="Kallberg Y."/>
            <person name="Tangrot J."/>
            <person name="Rosling A."/>
        </authorList>
    </citation>
    <scope>NUCLEOTIDE SEQUENCE</scope>
    <source>
        <strain evidence="2">87-6 pot B 2015</strain>
    </source>
</reference>
<gene>
    <name evidence="2" type="ORF">FMOSSE_LOCUS10855</name>
</gene>
<dbReference type="Proteomes" id="UP000789375">
    <property type="component" value="Unassembled WGS sequence"/>
</dbReference>
<evidence type="ECO:0000313" key="2">
    <source>
        <dbReference type="EMBL" id="CAG8638388.1"/>
    </source>
</evidence>
<accession>A0A9N9GVZ5</accession>
<sequence>MVKCVTDNMTDHVSVSTSVMYPRYGQKLLKFAKDPGYYDPQYTDSCHKNNKLDSRKNSSQVEQSGSTRLAWSTS</sequence>
<keyword evidence="3" id="KW-1185">Reference proteome</keyword>
<dbReference type="AlphaFoldDB" id="A0A9N9GVZ5"/>
<feature type="compositionally biased region" description="Polar residues" evidence="1">
    <location>
        <begin position="57"/>
        <end position="74"/>
    </location>
</feature>
<comment type="caution">
    <text evidence="2">The sequence shown here is derived from an EMBL/GenBank/DDBJ whole genome shotgun (WGS) entry which is preliminary data.</text>
</comment>
<name>A0A9N9GVZ5_FUNMO</name>
<proteinExistence type="predicted"/>
<feature type="region of interest" description="Disordered" evidence="1">
    <location>
        <begin position="48"/>
        <end position="74"/>
    </location>
</feature>